<keyword evidence="1" id="KW-1133">Transmembrane helix</keyword>
<dbReference type="Proteomes" id="UP000492821">
    <property type="component" value="Unassembled WGS sequence"/>
</dbReference>
<evidence type="ECO:0000256" key="1">
    <source>
        <dbReference type="SAM" id="Phobius"/>
    </source>
</evidence>
<accession>A0A7E4VEG5</accession>
<protein>
    <submittedName>
        <fullName evidence="3">G_PROTEIN_RECEP_F1_2 domain-containing protein</fullName>
    </submittedName>
</protein>
<dbReference type="SUPFAM" id="SSF81321">
    <property type="entry name" value="Family A G protein-coupled receptor-like"/>
    <property type="match status" value="1"/>
</dbReference>
<feature type="transmembrane region" description="Helical" evidence="1">
    <location>
        <begin position="149"/>
        <end position="174"/>
    </location>
</feature>
<feature type="transmembrane region" description="Helical" evidence="1">
    <location>
        <begin position="228"/>
        <end position="247"/>
    </location>
</feature>
<keyword evidence="1" id="KW-0472">Membrane</keyword>
<feature type="transmembrane region" description="Helical" evidence="1">
    <location>
        <begin position="53"/>
        <end position="78"/>
    </location>
</feature>
<dbReference type="Gene3D" id="1.20.1070.10">
    <property type="entry name" value="Rhodopsin 7-helix transmembrane proteins"/>
    <property type="match status" value="1"/>
</dbReference>
<feature type="transmembrane region" description="Helical" evidence="1">
    <location>
        <begin position="90"/>
        <end position="111"/>
    </location>
</feature>
<dbReference type="AlphaFoldDB" id="A0A7E4VEG5"/>
<sequence length="281" mass="31248">MRKYRRILYQNCLLEVTYAVVSGISQTKVQTFGTVSLFTASGVPSATQSEANILTALWIFSLYAVIFFVPVQIFYRYLIIVRDVVITNKCYVIMLIPSFITVLLISGGYYATISLTPGCTSDIIEKLKLSNNGHDLACVPLVLTHPAMIVLLSVALTGMTLCFIFVPLVSYLVYKNLKRKASMTSSEKSVQRQVSFTLILQVCIIAITSLFPLGCILINMVLTSSVPWLSTIASATFSVLPVVNPILTMFTIRSYRRVLFVTARKVYGKKNFVSIMKLSIT</sequence>
<keyword evidence="1" id="KW-0812">Transmembrane</keyword>
<name>A0A7E4VEG5_PANRE</name>
<dbReference type="InterPro" id="IPR019428">
    <property type="entry name" value="7TM_GPCR_serpentine_rcpt_Str"/>
</dbReference>
<dbReference type="PANTHER" id="PTHR22943:SF248">
    <property type="entry name" value="SEVEN TM RECEPTOR"/>
    <property type="match status" value="1"/>
</dbReference>
<feature type="transmembrane region" description="Helical" evidence="1">
    <location>
        <begin position="195"/>
        <end position="222"/>
    </location>
</feature>
<dbReference type="Pfam" id="PF10326">
    <property type="entry name" value="7TM_GPCR_Str"/>
    <property type="match status" value="1"/>
</dbReference>
<dbReference type="WBParaSite" id="Pan_g19287.t1">
    <property type="protein sequence ID" value="Pan_g19287.t1"/>
    <property type="gene ID" value="Pan_g19287"/>
</dbReference>
<organism evidence="2 3">
    <name type="scientific">Panagrellus redivivus</name>
    <name type="common">Microworm</name>
    <dbReference type="NCBI Taxonomy" id="6233"/>
    <lineage>
        <taxon>Eukaryota</taxon>
        <taxon>Metazoa</taxon>
        <taxon>Ecdysozoa</taxon>
        <taxon>Nematoda</taxon>
        <taxon>Chromadorea</taxon>
        <taxon>Rhabditida</taxon>
        <taxon>Tylenchina</taxon>
        <taxon>Panagrolaimomorpha</taxon>
        <taxon>Panagrolaimoidea</taxon>
        <taxon>Panagrolaimidae</taxon>
        <taxon>Panagrellus</taxon>
    </lineage>
</organism>
<evidence type="ECO:0000313" key="3">
    <source>
        <dbReference type="WBParaSite" id="Pan_g19287.t1"/>
    </source>
</evidence>
<feature type="transmembrane region" description="Helical" evidence="1">
    <location>
        <begin position="12"/>
        <end position="33"/>
    </location>
</feature>
<reference evidence="3" key="2">
    <citation type="submission" date="2020-10" db="UniProtKB">
        <authorList>
            <consortium name="WormBaseParasite"/>
        </authorList>
    </citation>
    <scope>IDENTIFICATION</scope>
</reference>
<evidence type="ECO:0000313" key="2">
    <source>
        <dbReference type="Proteomes" id="UP000492821"/>
    </source>
</evidence>
<proteinExistence type="predicted"/>
<reference evidence="2" key="1">
    <citation type="journal article" date="2013" name="Genetics">
        <title>The draft genome and transcriptome of Panagrellus redivivus are shaped by the harsh demands of a free-living lifestyle.</title>
        <authorList>
            <person name="Srinivasan J."/>
            <person name="Dillman A.R."/>
            <person name="Macchietto M.G."/>
            <person name="Heikkinen L."/>
            <person name="Lakso M."/>
            <person name="Fracchia K.M."/>
            <person name="Antoshechkin I."/>
            <person name="Mortazavi A."/>
            <person name="Wong G."/>
            <person name="Sternberg P.W."/>
        </authorList>
    </citation>
    <scope>NUCLEOTIDE SEQUENCE [LARGE SCALE GENOMIC DNA]</scope>
    <source>
        <strain evidence="2">MT8872</strain>
    </source>
</reference>
<dbReference type="PANTHER" id="PTHR22943">
    <property type="entry name" value="7-TRANSMEMBRANE DOMAIN RECEPTOR C.ELEGANS"/>
    <property type="match status" value="1"/>
</dbReference>
<keyword evidence="2" id="KW-1185">Reference proteome</keyword>